<organism evidence="2 3">
    <name type="scientific">Mesorhizobium escarrei</name>
    <dbReference type="NCBI Taxonomy" id="666018"/>
    <lineage>
        <taxon>Bacteria</taxon>
        <taxon>Pseudomonadati</taxon>
        <taxon>Pseudomonadota</taxon>
        <taxon>Alphaproteobacteria</taxon>
        <taxon>Hyphomicrobiales</taxon>
        <taxon>Phyllobacteriaceae</taxon>
        <taxon>Mesorhizobium</taxon>
    </lineage>
</organism>
<dbReference type="Proteomes" id="UP001153050">
    <property type="component" value="Unassembled WGS sequence"/>
</dbReference>
<comment type="caution">
    <text evidence="2">The sequence shown here is derived from an EMBL/GenBank/DDBJ whole genome shotgun (WGS) entry which is preliminary data.</text>
</comment>
<reference evidence="2 3" key="1">
    <citation type="submission" date="2022-03" db="EMBL/GenBank/DDBJ databases">
        <authorList>
            <person name="Brunel B."/>
        </authorList>
    </citation>
    <scope>NUCLEOTIDE SEQUENCE [LARGE SCALE GENOMIC DNA]</scope>
    <source>
        <strain evidence="2">STM5069sample</strain>
    </source>
</reference>
<protein>
    <recommendedName>
        <fullName evidence="4">Anti-sigma factor NepR domain-containing protein</fullName>
    </recommendedName>
</protein>
<feature type="region of interest" description="Disordered" evidence="1">
    <location>
        <begin position="51"/>
        <end position="93"/>
    </location>
</feature>
<gene>
    <name evidence="2" type="ORF">MES5069_100007</name>
</gene>
<sequence length="93" mass="10381">MTAPIHTTSMHALLNAIGQQLTDEYLPTVRKPLPSELKDLVAQLVALEASWRGSTGPGRNDRAEMKRCSYEPTTERTIRPPAARKDSRGDHRD</sequence>
<dbReference type="EMBL" id="CAKXZT010000002">
    <property type="protein sequence ID" value="CAH2395144.1"/>
    <property type="molecule type" value="Genomic_DNA"/>
</dbReference>
<accession>A0ABM9DH87</accession>
<evidence type="ECO:0008006" key="4">
    <source>
        <dbReference type="Google" id="ProtNLM"/>
    </source>
</evidence>
<name>A0ABM9DH87_9HYPH</name>
<evidence type="ECO:0000313" key="2">
    <source>
        <dbReference type="EMBL" id="CAH2395144.1"/>
    </source>
</evidence>
<feature type="compositionally biased region" description="Basic and acidic residues" evidence="1">
    <location>
        <begin position="59"/>
        <end position="93"/>
    </location>
</feature>
<proteinExistence type="predicted"/>
<evidence type="ECO:0000313" key="3">
    <source>
        <dbReference type="Proteomes" id="UP001153050"/>
    </source>
</evidence>
<keyword evidence="3" id="KW-1185">Reference proteome</keyword>
<evidence type="ECO:0000256" key="1">
    <source>
        <dbReference type="SAM" id="MobiDB-lite"/>
    </source>
</evidence>